<proteinExistence type="predicted"/>
<sequence>MTHDTRSPLDSETQDWLARLEVDGEDRGYFEPVGPNHSAILTDESPTLVVTFETIASVRNRGKGDSPLGFQLVAENGFSNLCILAHGDTWFRDKYLYGYFDRLIDDGFFEDFDNVVFYGAGMCGYAAAAFSVAAPGATVIAVQPQATLDTEFAGWDKRYPAARRLDFTERYGFAPDMLEGADRAFIVFDPDEEFDAMHASLFNRSNVELLRCRNLGANIQQSLEEMKILQPLIDKACQGDFTALDFFKLYRARREHFPYLRRLNTQTQDDDRDFLSLMLCQNVVSRLTAPKFERRLHEVETRLGRRANNLHHLHPVAVDTATTE</sequence>
<keyword evidence="2" id="KW-1185">Reference proteome</keyword>
<comment type="caution">
    <text evidence="1">The sequence shown here is derived from an EMBL/GenBank/DDBJ whole genome shotgun (WGS) entry which is preliminary data.</text>
</comment>
<evidence type="ECO:0000313" key="1">
    <source>
        <dbReference type="EMBL" id="MCV6824651.1"/>
    </source>
</evidence>
<accession>A0AAE3LT76</accession>
<name>A0AAE3LT76_9RHOB</name>
<evidence type="ECO:0000313" key="2">
    <source>
        <dbReference type="Proteomes" id="UP001208041"/>
    </source>
</evidence>
<dbReference type="EMBL" id="JAOYFC010000002">
    <property type="protein sequence ID" value="MCV6824651.1"/>
    <property type="molecule type" value="Genomic_DNA"/>
</dbReference>
<gene>
    <name evidence="1" type="ORF">OH136_08795</name>
</gene>
<organism evidence="1 2">
    <name type="scientific">Halocynthiibacter halioticoli</name>
    <dbReference type="NCBI Taxonomy" id="2986804"/>
    <lineage>
        <taxon>Bacteria</taxon>
        <taxon>Pseudomonadati</taxon>
        <taxon>Pseudomonadota</taxon>
        <taxon>Alphaproteobacteria</taxon>
        <taxon>Rhodobacterales</taxon>
        <taxon>Paracoccaceae</taxon>
        <taxon>Halocynthiibacter</taxon>
    </lineage>
</organism>
<dbReference type="AlphaFoldDB" id="A0AAE3LT76"/>
<dbReference type="Proteomes" id="UP001208041">
    <property type="component" value="Unassembled WGS sequence"/>
</dbReference>
<protein>
    <submittedName>
        <fullName evidence="1">Phosphoadenosine phosphosulfate reductase</fullName>
    </submittedName>
</protein>
<reference evidence="1" key="1">
    <citation type="submission" date="2022-10" db="EMBL/GenBank/DDBJ databases">
        <authorList>
            <person name="Yue Y."/>
        </authorList>
    </citation>
    <scope>NUCLEOTIDE SEQUENCE</scope>
    <source>
        <strain evidence="1">Z654</strain>
    </source>
</reference>
<dbReference type="RefSeq" id="WP_263953509.1">
    <property type="nucleotide sequence ID" value="NZ_JAOYFC010000002.1"/>
</dbReference>